<keyword evidence="8" id="KW-0378">Hydrolase</keyword>
<evidence type="ECO:0000313" key="19">
    <source>
        <dbReference type="Proteomes" id="UP000178509"/>
    </source>
</evidence>
<organism evidence="18 19">
    <name type="scientific">Candidatus Spechtbacteria bacterium RIFCSPLOWO2_02_FULL_38_8</name>
    <dbReference type="NCBI Taxonomy" id="1802164"/>
    <lineage>
        <taxon>Bacteria</taxon>
        <taxon>Candidatus Spechtiibacteriota</taxon>
    </lineage>
</organism>
<accession>A0A1G2HLE7</accession>
<dbReference type="InterPro" id="IPR041569">
    <property type="entry name" value="AAA_lid_3"/>
</dbReference>
<evidence type="ECO:0000256" key="12">
    <source>
        <dbReference type="ARBA" id="ARBA00023049"/>
    </source>
</evidence>
<dbReference type="GO" id="GO:0006508">
    <property type="term" value="P:proteolysis"/>
    <property type="evidence" value="ECO:0007669"/>
    <property type="project" value="UniProtKB-KW"/>
</dbReference>
<dbReference type="AlphaFoldDB" id="A0A1G2HLE7"/>
<dbReference type="SMART" id="SM00382">
    <property type="entry name" value="AAA"/>
    <property type="match status" value="1"/>
</dbReference>
<dbReference type="GO" id="GO:0016887">
    <property type="term" value="F:ATP hydrolysis activity"/>
    <property type="evidence" value="ECO:0007669"/>
    <property type="project" value="InterPro"/>
</dbReference>
<dbReference type="Pfam" id="PF00004">
    <property type="entry name" value="AAA"/>
    <property type="match status" value="1"/>
</dbReference>
<dbReference type="Gene3D" id="1.10.8.60">
    <property type="match status" value="1"/>
</dbReference>
<dbReference type="PANTHER" id="PTHR43655:SF2">
    <property type="entry name" value="AFG3 LIKE MATRIX AAA PEPTIDASE SUBUNIT 2, ISOFORM A"/>
    <property type="match status" value="1"/>
</dbReference>
<dbReference type="GO" id="GO:0046872">
    <property type="term" value="F:metal ion binding"/>
    <property type="evidence" value="ECO:0007669"/>
    <property type="project" value="UniProtKB-KW"/>
</dbReference>
<evidence type="ECO:0000256" key="11">
    <source>
        <dbReference type="ARBA" id="ARBA00022989"/>
    </source>
</evidence>
<keyword evidence="13 16" id="KW-0472">Membrane</keyword>
<evidence type="ECO:0000256" key="10">
    <source>
        <dbReference type="ARBA" id="ARBA00022840"/>
    </source>
</evidence>
<evidence type="ECO:0000256" key="6">
    <source>
        <dbReference type="ARBA" id="ARBA00022723"/>
    </source>
</evidence>
<evidence type="ECO:0000256" key="16">
    <source>
        <dbReference type="SAM" id="Phobius"/>
    </source>
</evidence>
<dbReference type="InterPro" id="IPR003959">
    <property type="entry name" value="ATPase_AAA_core"/>
</dbReference>
<evidence type="ECO:0000256" key="1">
    <source>
        <dbReference type="ARBA" id="ARBA00001947"/>
    </source>
</evidence>
<comment type="similarity">
    <text evidence="14">In the central section; belongs to the AAA ATPase family.</text>
</comment>
<dbReference type="InterPro" id="IPR003593">
    <property type="entry name" value="AAA+_ATPase"/>
</dbReference>
<dbReference type="FunFam" id="1.10.8.60:FF:000001">
    <property type="entry name" value="ATP-dependent zinc metalloprotease FtsH"/>
    <property type="match status" value="1"/>
</dbReference>
<dbReference type="InterPro" id="IPR027417">
    <property type="entry name" value="P-loop_NTPase"/>
</dbReference>
<evidence type="ECO:0000259" key="17">
    <source>
        <dbReference type="SMART" id="SM00382"/>
    </source>
</evidence>
<evidence type="ECO:0000256" key="8">
    <source>
        <dbReference type="ARBA" id="ARBA00022801"/>
    </source>
</evidence>
<dbReference type="Gene3D" id="3.40.50.300">
    <property type="entry name" value="P-loop containing nucleotide triphosphate hydrolases"/>
    <property type="match status" value="1"/>
</dbReference>
<dbReference type="Pfam" id="PF17862">
    <property type="entry name" value="AAA_lid_3"/>
    <property type="match status" value="1"/>
</dbReference>
<keyword evidence="11 16" id="KW-1133">Transmembrane helix</keyword>
<protein>
    <recommendedName>
        <fullName evidence="17">AAA+ ATPase domain-containing protein</fullName>
    </recommendedName>
</protein>
<evidence type="ECO:0000256" key="7">
    <source>
        <dbReference type="ARBA" id="ARBA00022741"/>
    </source>
</evidence>
<evidence type="ECO:0000256" key="14">
    <source>
        <dbReference type="ARBA" id="ARBA00061570"/>
    </source>
</evidence>
<comment type="similarity">
    <text evidence="3">In the C-terminal section; belongs to the peptidase M41 family.</text>
</comment>
<evidence type="ECO:0000256" key="15">
    <source>
        <dbReference type="RuleBase" id="RU003651"/>
    </source>
</evidence>
<dbReference type="GO" id="GO:0004176">
    <property type="term" value="F:ATP-dependent peptidase activity"/>
    <property type="evidence" value="ECO:0007669"/>
    <property type="project" value="InterPro"/>
</dbReference>
<feature type="transmembrane region" description="Helical" evidence="16">
    <location>
        <begin position="142"/>
        <end position="159"/>
    </location>
</feature>
<keyword evidence="7 15" id="KW-0547">Nucleotide-binding</keyword>
<dbReference type="InterPro" id="IPR050928">
    <property type="entry name" value="ATP-dep_Zn_Metalloprotease"/>
</dbReference>
<keyword evidence="5 16" id="KW-0812">Transmembrane</keyword>
<dbReference type="FunFam" id="3.40.50.300:FF:000001">
    <property type="entry name" value="ATP-dependent zinc metalloprotease FtsH"/>
    <property type="match status" value="1"/>
</dbReference>
<feature type="domain" description="AAA+ ATPase" evidence="17">
    <location>
        <begin position="225"/>
        <end position="365"/>
    </location>
</feature>
<proteinExistence type="inferred from homology"/>
<dbReference type="GO" id="GO:0005524">
    <property type="term" value="F:ATP binding"/>
    <property type="evidence" value="ECO:0007669"/>
    <property type="project" value="UniProtKB-KW"/>
</dbReference>
<keyword evidence="9" id="KW-0862">Zinc</keyword>
<keyword evidence="10 15" id="KW-0067">ATP-binding</keyword>
<name>A0A1G2HLE7_9BACT</name>
<evidence type="ECO:0000313" key="18">
    <source>
        <dbReference type="EMBL" id="OGZ63090.1"/>
    </source>
</evidence>
<dbReference type="SUPFAM" id="SSF52540">
    <property type="entry name" value="P-loop containing nucleoside triphosphate hydrolases"/>
    <property type="match status" value="1"/>
</dbReference>
<comment type="subcellular location">
    <subcellularLocation>
        <location evidence="2">Membrane</location>
    </subcellularLocation>
</comment>
<gene>
    <name evidence="18" type="ORF">A3H51_00425</name>
</gene>
<comment type="caution">
    <text evidence="18">The sequence shown here is derived from an EMBL/GenBank/DDBJ whole genome shotgun (WGS) entry which is preliminary data.</text>
</comment>
<evidence type="ECO:0000256" key="13">
    <source>
        <dbReference type="ARBA" id="ARBA00023136"/>
    </source>
</evidence>
<dbReference type="GO" id="GO:0004222">
    <property type="term" value="F:metalloendopeptidase activity"/>
    <property type="evidence" value="ECO:0007669"/>
    <property type="project" value="InterPro"/>
</dbReference>
<dbReference type="GO" id="GO:0016020">
    <property type="term" value="C:membrane"/>
    <property type="evidence" value="ECO:0007669"/>
    <property type="project" value="UniProtKB-SubCell"/>
</dbReference>
<dbReference type="CDD" id="cd19501">
    <property type="entry name" value="RecA-like_FtsH"/>
    <property type="match status" value="1"/>
</dbReference>
<dbReference type="PANTHER" id="PTHR43655">
    <property type="entry name" value="ATP-DEPENDENT PROTEASE"/>
    <property type="match status" value="1"/>
</dbReference>
<dbReference type="InterPro" id="IPR037219">
    <property type="entry name" value="Peptidase_M41-like"/>
</dbReference>
<keyword evidence="4" id="KW-0645">Protease</keyword>
<evidence type="ECO:0000256" key="9">
    <source>
        <dbReference type="ARBA" id="ARBA00022833"/>
    </source>
</evidence>
<dbReference type="Proteomes" id="UP000178509">
    <property type="component" value="Unassembled WGS sequence"/>
</dbReference>
<dbReference type="STRING" id="1802164.A3H51_00425"/>
<dbReference type="Gene3D" id="1.20.58.760">
    <property type="entry name" value="Peptidase M41"/>
    <property type="match status" value="1"/>
</dbReference>
<dbReference type="InterPro" id="IPR000642">
    <property type="entry name" value="Peptidase_M41"/>
</dbReference>
<dbReference type="Pfam" id="PF01434">
    <property type="entry name" value="Peptidase_M41"/>
    <property type="match status" value="1"/>
</dbReference>
<keyword evidence="12" id="KW-0482">Metalloprotease</keyword>
<evidence type="ECO:0000256" key="4">
    <source>
        <dbReference type="ARBA" id="ARBA00022670"/>
    </source>
</evidence>
<dbReference type="SUPFAM" id="SSF140990">
    <property type="entry name" value="FtsH protease domain-like"/>
    <property type="match status" value="1"/>
</dbReference>
<evidence type="ECO:0000256" key="3">
    <source>
        <dbReference type="ARBA" id="ARBA00010044"/>
    </source>
</evidence>
<reference evidence="18 19" key="1">
    <citation type="journal article" date="2016" name="Nat. Commun.">
        <title>Thousands of microbial genomes shed light on interconnected biogeochemical processes in an aquifer system.</title>
        <authorList>
            <person name="Anantharaman K."/>
            <person name="Brown C.T."/>
            <person name="Hug L.A."/>
            <person name="Sharon I."/>
            <person name="Castelle C.J."/>
            <person name="Probst A.J."/>
            <person name="Thomas B.C."/>
            <person name="Singh A."/>
            <person name="Wilkins M.J."/>
            <person name="Karaoz U."/>
            <person name="Brodie E.L."/>
            <person name="Williams K.H."/>
            <person name="Hubbard S.S."/>
            <person name="Banfield J.F."/>
        </authorList>
    </citation>
    <scope>NUCLEOTIDE SEQUENCE [LARGE SCALE GENOMIC DNA]</scope>
</reference>
<evidence type="ECO:0000256" key="5">
    <source>
        <dbReference type="ARBA" id="ARBA00022692"/>
    </source>
</evidence>
<comment type="similarity">
    <text evidence="15">Belongs to the AAA ATPase family.</text>
</comment>
<comment type="cofactor">
    <cofactor evidence="1">
        <name>Zn(2+)</name>
        <dbReference type="ChEBI" id="CHEBI:29105"/>
    </cofactor>
</comment>
<evidence type="ECO:0000256" key="2">
    <source>
        <dbReference type="ARBA" id="ARBA00004370"/>
    </source>
</evidence>
<dbReference type="EMBL" id="MHOJ01000002">
    <property type="protein sequence ID" value="OGZ63090.1"/>
    <property type="molecule type" value="Genomic_DNA"/>
</dbReference>
<dbReference type="InterPro" id="IPR003960">
    <property type="entry name" value="ATPase_AAA_CS"/>
</dbReference>
<keyword evidence="6" id="KW-0479">Metal-binding</keyword>
<dbReference type="PROSITE" id="PS00674">
    <property type="entry name" value="AAA"/>
    <property type="match status" value="1"/>
</dbReference>
<sequence>MLKNSRVLGAVLIIFIFMVFLVYCSTGKNSTSAENGEQQVVDESGFVTWDNLEQQKLGVNDVYDIAVRSDVEVIVIDSTGNRIIFYPVKNEDEPAFQGSKPIVIAYPNNELFERDLLDWFYQESGVADKIEIKTIKTKSSSTGTWLFLIIFIIIIIFLLKRVRGSSGSTGTNSFTKSGAKVLNKEKKVKTRFKDVAGIPEAVESVEDIVDMLKNPQKYTSMGAKIPKGVLFFGPPGTGKTLLARATAGEANVPFFSISGSDFVELYVGVGASRVRSLFKEAKEAAPSIIFIDEVDAVGKTRSNISLPGNEEREGTLNALLNEMDGFEELKKPVIVIAATNRLDTLDPAFLRSGRFDRRISVEIPSDPRAREDILEVHAQGKPLAENVTLKDIAKSTLGLTGADLESILNEAALLAAKDDSKYIEQKHLNEARTRIIVGPQKKGRVIRKEEKLVVAHHEAGHAIVNTLLAHADPPVEASIVSRNQALGYVLSLPDEDRNIHSLYEFLDKITAACAGRAGEIVLGNKVPTTGARDDYMRAKDYALFAVIGAGMDSEFGKLVFSSLDEIPPELRQKAFGRVSTILQNADKEAREIIERYKQTWQRLAKELFEKESLNREEIETILHDIEFNSIKRDEDGNLIFN</sequence>